<feature type="transmembrane region" description="Helical" evidence="5">
    <location>
        <begin position="43"/>
        <end position="64"/>
    </location>
</feature>
<evidence type="ECO:0000256" key="4">
    <source>
        <dbReference type="ARBA" id="ARBA00023136"/>
    </source>
</evidence>
<protein>
    <submittedName>
        <fullName evidence="6">Uncharacterized protein</fullName>
    </submittedName>
</protein>
<comment type="caution">
    <text evidence="6">The sequence shown here is derived from an EMBL/GenBank/DDBJ whole genome shotgun (WGS) entry which is preliminary data.</text>
</comment>
<evidence type="ECO:0000256" key="1">
    <source>
        <dbReference type="ARBA" id="ARBA00004141"/>
    </source>
</evidence>
<comment type="subcellular location">
    <subcellularLocation>
        <location evidence="1">Membrane</location>
        <topology evidence="1">Multi-pass membrane protein</topology>
    </subcellularLocation>
</comment>
<evidence type="ECO:0000256" key="3">
    <source>
        <dbReference type="ARBA" id="ARBA00022989"/>
    </source>
</evidence>
<keyword evidence="3 5" id="KW-1133">Transmembrane helix</keyword>
<dbReference type="SUPFAM" id="SSF81345">
    <property type="entry name" value="ABC transporter involved in vitamin B12 uptake, BtuC"/>
    <property type="match status" value="1"/>
</dbReference>
<sequence length="89" mass="9422">MAWLVPWALLGLPLARGWQRLDALALGDDMATGWERPCPGTRLSLLLLAVALSGAAVAFAGGLISSVCSLRASRVAWWRGHTTLVPTSP</sequence>
<dbReference type="AlphaFoldDB" id="A0A3S0R522"/>
<gene>
    <name evidence="6" type="ORF">DSL92_05085</name>
</gene>
<keyword evidence="4 5" id="KW-0472">Membrane</keyword>
<keyword evidence="2 5" id="KW-0812">Transmembrane</keyword>
<dbReference type="InterPro" id="IPR037294">
    <property type="entry name" value="ABC_BtuC-like"/>
</dbReference>
<dbReference type="Gene3D" id="1.10.3470.10">
    <property type="entry name" value="ABC transporter involved in vitamin B12 uptake, BtuC"/>
    <property type="match status" value="1"/>
</dbReference>
<proteinExistence type="predicted"/>
<organism evidence="6">
    <name type="scientific">Billgrantia gudaonensis</name>
    <dbReference type="NCBI Taxonomy" id="376427"/>
    <lineage>
        <taxon>Bacteria</taxon>
        <taxon>Pseudomonadati</taxon>
        <taxon>Pseudomonadota</taxon>
        <taxon>Gammaproteobacteria</taxon>
        <taxon>Oceanospirillales</taxon>
        <taxon>Halomonadaceae</taxon>
        <taxon>Billgrantia</taxon>
    </lineage>
</organism>
<dbReference type="EMBL" id="RXHI01000014">
    <property type="protein sequence ID" value="RUA22569.1"/>
    <property type="molecule type" value="Genomic_DNA"/>
</dbReference>
<dbReference type="GO" id="GO:0016020">
    <property type="term" value="C:membrane"/>
    <property type="evidence" value="ECO:0007669"/>
    <property type="project" value="UniProtKB-SubCell"/>
</dbReference>
<accession>A0A3S0R522</accession>
<evidence type="ECO:0000313" key="6">
    <source>
        <dbReference type="EMBL" id="RUA22569.1"/>
    </source>
</evidence>
<name>A0A3S0R522_9GAMM</name>
<evidence type="ECO:0000256" key="5">
    <source>
        <dbReference type="SAM" id="Phobius"/>
    </source>
</evidence>
<reference evidence="6" key="1">
    <citation type="submission" date="2018-12" db="EMBL/GenBank/DDBJ databases">
        <authorList>
            <person name="Jadhav K."/>
            <person name="Kushwaha B."/>
            <person name="Jadhav I."/>
        </authorList>
    </citation>
    <scope>NUCLEOTIDE SEQUENCE [LARGE SCALE GENOMIC DNA]</scope>
    <source>
        <strain evidence="6">SBS 10</strain>
    </source>
</reference>
<evidence type="ECO:0000256" key="2">
    <source>
        <dbReference type="ARBA" id="ARBA00022692"/>
    </source>
</evidence>